<protein>
    <submittedName>
        <fullName evidence="3">DUF3164 family protein</fullName>
    </submittedName>
</protein>
<sequence length="244" mass="27842">MEENKKQTVEMTAEEAEAFKQFQEKQAKEKAAKKRKEDREAYAQLVDSEIESAIPELRSLSEQMLAVKSKVYENFAEVINIKANVLKLTKDTQRTHTFTHSNGKMRLTLGYNCIDDYRDTVNDGIAIVKQYIESLATDTKSKELVATILQLLSRDGTGNLKASRVLQLRKLADKSDNDQFKEGVQIIEEAYQPSLTKQFIRAEWKDEHNKWHIIPLSVTDVEQTETKQEANEDNDNQGTQGGTV</sequence>
<dbReference type="Proteomes" id="UP000442105">
    <property type="component" value="Unassembled WGS sequence"/>
</dbReference>
<name>A0A5P0X147_9BACT</name>
<evidence type="ECO:0000313" key="2">
    <source>
        <dbReference type="EMBL" id="MQN12712.1"/>
    </source>
</evidence>
<proteinExistence type="predicted"/>
<gene>
    <name evidence="3" type="ORF">F7D57_04450</name>
    <name evidence="2" type="ORF">F7D95_07740</name>
</gene>
<dbReference type="EMBL" id="VZCW01000208">
    <property type="protein sequence ID" value="MQN12712.1"/>
    <property type="molecule type" value="Genomic_DNA"/>
</dbReference>
<feature type="region of interest" description="Disordered" evidence="1">
    <location>
        <begin position="223"/>
        <end position="244"/>
    </location>
</feature>
<evidence type="ECO:0000256" key="1">
    <source>
        <dbReference type="SAM" id="MobiDB-lite"/>
    </source>
</evidence>
<dbReference type="EMBL" id="VZBP01000055">
    <property type="protein sequence ID" value="MQO08983.1"/>
    <property type="molecule type" value="Genomic_DNA"/>
</dbReference>
<dbReference type="RefSeq" id="WP_153083921.1">
    <property type="nucleotide sequence ID" value="NZ_CP156891.1"/>
</dbReference>
<organism evidence="3 4">
    <name type="scientific">Segatella copri</name>
    <dbReference type="NCBI Taxonomy" id="165179"/>
    <lineage>
        <taxon>Bacteria</taxon>
        <taxon>Pseudomonadati</taxon>
        <taxon>Bacteroidota</taxon>
        <taxon>Bacteroidia</taxon>
        <taxon>Bacteroidales</taxon>
        <taxon>Prevotellaceae</taxon>
        <taxon>Segatella</taxon>
    </lineage>
</organism>
<comment type="caution">
    <text evidence="3">The sequence shown here is derived from an EMBL/GenBank/DDBJ whole genome shotgun (WGS) entry which is preliminary data.</text>
</comment>
<evidence type="ECO:0000313" key="5">
    <source>
        <dbReference type="Proteomes" id="UP000442105"/>
    </source>
</evidence>
<evidence type="ECO:0000313" key="3">
    <source>
        <dbReference type="EMBL" id="MQO08983.1"/>
    </source>
</evidence>
<dbReference type="Proteomes" id="UP000405805">
    <property type="component" value="Unassembled WGS sequence"/>
</dbReference>
<reference evidence="3" key="2">
    <citation type="submission" date="2022-12" db="EMBL/GenBank/DDBJ databases">
        <title>Distinct polysaccharide growth profiles of human intestinal Prevotella copri isolates.</title>
        <authorList>
            <person name="Fehlner-Peach H."/>
            <person name="Magnabosco C."/>
            <person name="Raghavan V."/>
            <person name="Scher J.U."/>
            <person name="Tett A."/>
            <person name="Cox L.M."/>
            <person name="Gottsegen C."/>
            <person name="Watters A."/>
            <person name="Wiltshire- Gordon J.D."/>
            <person name="Segata N."/>
            <person name="Bonneau R."/>
            <person name="Littman D.R."/>
        </authorList>
    </citation>
    <scope>NUCLEOTIDE SEQUENCE</scope>
    <source>
        <strain evidence="3">IA624</strain>
        <strain evidence="5">iAQ1179</strain>
    </source>
</reference>
<dbReference type="AlphaFoldDB" id="A0A5P0X147"/>
<reference evidence="4" key="1">
    <citation type="submission" date="2019-09" db="EMBL/GenBank/DDBJ databases">
        <title>Distinct polysaccharide growth profiles of human intestinal Prevotella copri isolates.</title>
        <authorList>
            <person name="Fehlner-Peach H."/>
            <person name="Magnabosco C."/>
            <person name="Raghavan V."/>
            <person name="Scher J.U."/>
            <person name="Tett A."/>
            <person name="Cox L.M."/>
            <person name="Gottsegen C."/>
            <person name="Watters A."/>
            <person name="Wiltshire- Gordon J.D."/>
            <person name="Segata N."/>
            <person name="Bonneau R."/>
            <person name="Littman D.R."/>
        </authorList>
    </citation>
    <scope>NUCLEOTIDE SEQUENCE [LARGE SCALE GENOMIC DNA]</scope>
    <source>
        <strain evidence="4">iA624</strain>
        <strain evidence="2">IAQ1179</strain>
    </source>
</reference>
<accession>A0A5P0X147</accession>
<evidence type="ECO:0000313" key="4">
    <source>
        <dbReference type="Proteomes" id="UP000405805"/>
    </source>
</evidence>
<dbReference type="InterPro" id="IPR021505">
    <property type="entry name" value="Phage_B3_Orf6"/>
</dbReference>
<dbReference type="Pfam" id="PF11363">
    <property type="entry name" value="DUF3164"/>
    <property type="match status" value="1"/>
</dbReference>